<evidence type="ECO:0000313" key="1">
    <source>
        <dbReference type="EMBL" id="EAI5407130.1"/>
    </source>
</evidence>
<comment type="caution">
    <text evidence="1">The sequence shown here is derived from an EMBL/GenBank/DDBJ whole genome shotgun (WGS) entry which is preliminary data.</text>
</comment>
<protein>
    <submittedName>
        <fullName evidence="1">HDOD domain-containing protein</fullName>
    </submittedName>
</protein>
<dbReference type="PANTHER" id="PTHR33525">
    <property type="match status" value="1"/>
</dbReference>
<sequence length="270" mass="30131">MNQAIYKSIKTLPPLDDTIVRIQQICNDENSDINELITVIQKDPMLTANILRSANSPLYGFSREITDINRAVTLFGMATIRGFALCGAIKKSFSIDLSPYNIKDSQFMEIATTQNALAFNWYSKIDRELLNILSPASFMMEIGKIVIAKEILENDKNAAFKDALTHISTPSELSDLEIDMVGISNEEVTVKIFEQWNLETEMIDAILYSNSPDDAPNHIRASSIALKIIKNSVNIFGILSDENIQSTLTLLDTYGLEQAKFIDAVKKVKG</sequence>
<accession>A0A5L4ICQ7</accession>
<dbReference type="Pfam" id="PF08668">
    <property type="entry name" value="HDOD"/>
    <property type="match status" value="1"/>
</dbReference>
<reference evidence="1 2" key="1">
    <citation type="submission" date="2018-05" db="EMBL/GenBank/DDBJ databases">
        <authorList>
            <consortium name="PulseNet: The National Subtyping Network for Foodborne Disease Surveillance"/>
            <person name="Tarr C.L."/>
            <person name="Trees E."/>
            <person name="Katz L.S."/>
            <person name="Carleton-Romer H.A."/>
            <person name="Stroika S."/>
            <person name="Kucerova Z."/>
            <person name="Roache K.F."/>
            <person name="Sabol A.L."/>
            <person name="Besser J."/>
            <person name="Gerner-Smidt P."/>
        </authorList>
    </citation>
    <scope>NUCLEOTIDE SEQUENCE [LARGE SCALE GENOMIC DNA]</scope>
    <source>
        <strain evidence="1 2">2016D-0221</strain>
    </source>
</reference>
<dbReference type="SUPFAM" id="SSF109604">
    <property type="entry name" value="HD-domain/PDEase-like"/>
    <property type="match status" value="1"/>
</dbReference>
<dbReference type="Proteomes" id="UP000557842">
    <property type="component" value="Unassembled WGS sequence"/>
</dbReference>
<dbReference type="Gene3D" id="1.10.3210.10">
    <property type="entry name" value="Hypothetical protein af1432"/>
    <property type="match status" value="1"/>
</dbReference>
<evidence type="ECO:0000313" key="2">
    <source>
        <dbReference type="Proteomes" id="UP000557842"/>
    </source>
</evidence>
<name>A0A5L4ICQ7_CAMFE</name>
<dbReference type="AlphaFoldDB" id="A0A5L4ICQ7"/>
<dbReference type="EMBL" id="AABQDW010000001">
    <property type="protein sequence ID" value="EAI5407130.1"/>
    <property type="molecule type" value="Genomic_DNA"/>
</dbReference>
<dbReference type="InterPro" id="IPR013976">
    <property type="entry name" value="HDOD"/>
</dbReference>
<proteinExistence type="predicted"/>
<dbReference type="InterPro" id="IPR052340">
    <property type="entry name" value="RNase_Y/CdgJ"/>
</dbReference>
<organism evidence="1 2">
    <name type="scientific">Campylobacter fetus</name>
    <dbReference type="NCBI Taxonomy" id="196"/>
    <lineage>
        <taxon>Bacteria</taxon>
        <taxon>Pseudomonadati</taxon>
        <taxon>Campylobacterota</taxon>
        <taxon>Epsilonproteobacteria</taxon>
        <taxon>Campylobacterales</taxon>
        <taxon>Campylobacteraceae</taxon>
        <taxon>Campylobacter</taxon>
    </lineage>
</organism>
<gene>
    <name evidence="1" type="ORF">BVH53_00170</name>
</gene>
<dbReference type="PANTHER" id="PTHR33525:SF3">
    <property type="entry name" value="RIBONUCLEASE Y"/>
    <property type="match status" value="1"/>
</dbReference>
<dbReference type="PROSITE" id="PS51833">
    <property type="entry name" value="HDOD"/>
    <property type="match status" value="1"/>
</dbReference>
<dbReference type="RefSeq" id="WP_002849747.1">
    <property type="nucleotide sequence ID" value="NZ_AABUZP020000005.1"/>
</dbReference>